<protein>
    <submittedName>
        <fullName evidence="2">NTP transferase domain-containing protein</fullName>
    </submittedName>
</protein>
<evidence type="ECO:0000313" key="2">
    <source>
        <dbReference type="EMBL" id="NEY20219.1"/>
    </source>
</evidence>
<evidence type="ECO:0000259" key="1">
    <source>
        <dbReference type="Pfam" id="PF12804"/>
    </source>
</evidence>
<accession>A0A6M0P845</accession>
<dbReference type="InterPro" id="IPR025877">
    <property type="entry name" value="MobA-like_NTP_Trfase"/>
</dbReference>
<dbReference type="OrthoDB" id="285216at2"/>
<dbReference type="Proteomes" id="UP000476934">
    <property type="component" value="Unassembled WGS sequence"/>
</dbReference>
<keyword evidence="3" id="KW-1185">Reference proteome</keyword>
<evidence type="ECO:0000313" key="3">
    <source>
        <dbReference type="Proteomes" id="UP000476934"/>
    </source>
</evidence>
<dbReference type="Gene3D" id="3.90.550.10">
    <property type="entry name" value="Spore Coat Polysaccharide Biosynthesis Protein SpsA, Chain A"/>
    <property type="match status" value="1"/>
</dbReference>
<dbReference type="EMBL" id="JAAIWK010000014">
    <property type="protein sequence ID" value="NEY20219.1"/>
    <property type="molecule type" value="Genomic_DNA"/>
</dbReference>
<gene>
    <name evidence="2" type="ORF">G4D61_09630</name>
</gene>
<feature type="domain" description="MobA-like NTP transferase" evidence="1">
    <location>
        <begin position="8"/>
        <end position="179"/>
    </location>
</feature>
<dbReference type="InterPro" id="IPR029044">
    <property type="entry name" value="Nucleotide-diphossugar_trans"/>
</dbReference>
<sequence length="213" mass="24212">MIFEKIAGLLLAAGKSNRMGRSKLHLPLEGKPLGSLALKTAITSKLDYTLVMMKEELGIAWIDTEMFNHVHQRRWSPIYCSDAERGQAHTIKCGIKVAQLMNVKAVIIILADQPFIEVGMLNHLIEEFQERMEMGQTVDFIASSYKGRIQPPMLMANTLFPALMELKGDQGARAILRDNSSLRGMCIEYDNWQLFHDVDTKEDYEKAKGLNRW</sequence>
<name>A0A6M0P845_9BACI</name>
<dbReference type="PANTHER" id="PTHR43777">
    <property type="entry name" value="MOLYBDENUM COFACTOR CYTIDYLYLTRANSFERASE"/>
    <property type="match status" value="1"/>
</dbReference>
<dbReference type="Pfam" id="PF12804">
    <property type="entry name" value="NTP_transf_3"/>
    <property type="match status" value="1"/>
</dbReference>
<dbReference type="CDD" id="cd04182">
    <property type="entry name" value="GT_2_like_f"/>
    <property type="match status" value="1"/>
</dbReference>
<organism evidence="2 3">
    <name type="scientific">Heyndrickxia ginsengihumi</name>
    <dbReference type="NCBI Taxonomy" id="363870"/>
    <lineage>
        <taxon>Bacteria</taxon>
        <taxon>Bacillati</taxon>
        <taxon>Bacillota</taxon>
        <taxon>Bacilli</taxon>
        <taxon>Bacillales</taxon>
        <taxon>Bacillaceae</taxon>
        <taxon>Heyndrickxia</taxon>
    </lineage>
</organism>
<reference evidence="2 3" key="1">
    <citation type="submission" date="2020-02" db="EMBL/GenBank/DDBJ databases">
        <authorList>
            <person name="Feng H."/>
        </authorList>
    </citation>
    <scope>NUCLEOTIDE SEQUENCE [LARGE SCALE GENOMIC DNA]</scope>
    <source>
        <strain evidence="2 3">Gsoil 114</strain>
    </source>
</reference>
<dbReference type="SUPFAM" id="SSF53448">
    <property type="entry name" value="Nucleotide-diphospho-sugar transferases"/>
    <property type="match status" value="1"/>
</dbReference>
<dbReference type="AlphaFoldDB" id="A0A6M0P845"/>
<dbReference type="PANTHER" id="PTHR43777:SF1">
    <property type="entry name" value="MOLYBDENUM COFACTOR CYTIDYLYLTRANSFERASE"/>
    <property type="match status" value="1"/>
</dbReference>
<dbReference type="RefSeq" id="WP_025726993.1">
    <property type="nucleotide sequence ID" value="NZ_JAAIWK010000014.1"/>
</dbReference>
<comment type="caution">
    <text evidence="2">The sequence shown here is derived from an EMBL/GenBank/DDBJ whole genome shotgun (WGS) entry which is preliminary data.</text>
</comment>
<keyword evidence="2" id="KW-0808">Transferase</keyword>
<proteinExistence type="predicted"/>
<dbReference type="GO" id="GO:0016779">
    <property type="term" value="F:nucleotidyltransferase activity"/>
    <property type="evidence" value="ECO:0007669"/>
    <property type="project" value="UniProtKB-ARBA"/>
</dbReference>
<reference evidence="2 3" key="2">
    <citation type="submission" date="2020-03" db="EMBL/GenBank/DDBJ databases">
        <title>Bacillus aquiflavi sp. nov., isolated from yellow water of strong flavor Chinese baijiu in Yibin region of China.</title>
        <authorList>
            <person name="Xie J."/>
        </authorList>
    </citation>
    <scope>NUCLEOTIDE SEQUENCE [LARGE SCALE GENOMIC DNA]</scope>
    <source>
        <strain evidence="2 3">Gsoil 114</strain>
    </source>
</reference>